<keyword evidence="3" id="KW-1185">Reference proteome</keyword>
<reference evidence="2 3" key="1">
    <citation type="journal article" date="2019" name="Commun. Biol.">
        <title>The bagworm genome reveals a unique fibroin gene that provides high tensile strength.</title>
        <authorList>
            <person name="Kono N."/>
            <person name="Nakamura H."/>
            <person name="Ohtoshi R."/>
            <person name="Tomita M."/>
            <person name="Numata K."/>
            <person name="Arakawa K."/>
        </authorList>
    </citation>
    <scope>NUCLEOTIDE SEQUENCE [LARGE SCALE GENOMIC DNA]</scope>
</reference>
<dbReference type="AlphaFoldDB" id="A0A4C1WT65"/>
<dbReference type="Proteomes" id="UP000299102">
    <property type="component" value="Unassembled WGS sequence"/>
</dbReference>
<proteinExistence type="predicted"/>
<feature type="region of interest" description="Disordered" evidence="1">
    <location>
        <begin position="1"/>
        <end position="32"/>
    </location>
</feature>
<dbReference type="EMBL" id="BGZK01000648">
    <property type="protein sequence ID" value="GBP54471.1"/>
    <property type="molecule type" value="Genomic_DNA"/>
</dbReference>
<name>A0A4C1WT65_EUMVA</name>
<comment type="caution">
    <text evidence="2">The sequence shown here is derived from an EMBL/GenBank/DDBJ whole genome shotgun (WGS) entry which is preliminary data.</text>
</comment>
<protein>
    <submittedName>
        <fullName evidence="2">Uncharacterized protein</fullName>
    </submittedName>
</protein>
<sequence length="85" mass="9688">MTALEAIDSPSRRTGRVVQPGNARRRRGDDVRDRRNNVFCGARSQVCKSKLTELENQYQMTLKAAGNFPRIPSPEVIWDMLDENP</sequence>
<organism evidence="2 3">
    <name type="scientific">Eumeta variegata</name>
    <name type="common">Bagworm moth</name>
    <name type="synonym">Eumeta japonica</name>
    <dbReference type="NCBI Taxonomy" id="151549"/>
    <lineage>
        <taxon>Eukaryota</taxon>
        <taxon>Metazoa</taxon>
        <taxon>Ecdysozoa</taxon>
        <taxon>Arthropoda</taxon>
        <taxon>Hexapoda</taxon>
        <taxon>Insecta</taxon>
        <taxon>Pterygota</taxon>
        <taxon>Neoptera</taxon>
        <taxon>Endopterygota</taxon>
        <taxon>Lepidoptera</taxon>
        <taxon>Glossata</taxon>
        <taxon>Ditrysia</taxon>
        <taxon>Tineoidea</taxon>
        <taxon>Psychidae</taxon>
        <taxon>Oiketicinae</taxon>
        <taxon>Eumeta</taxon>
    </lineage>
</organism>
<evidence type="ECO:0000313" key="3">
    <source>
        <dbReference type="Proteomes" id="UP000299102"/>
    </source>
</evidence>
<evidence type="ECO:0000256" key="1">
    <source>
        <dbReference type="SAM" id="MobiDB-lite"/>
    </source>
</evidence>
<evidence type="ECO:0000313" key="2">
    <source>
        <dbReference type="EMBL" id="GBP54471.1"/>
    </source>
</evidence>
<accession>A0A4C1WT65</accession>
<gene>
    <name evidence="2" type="ORF">EVAR_47340_1</name>
</gene>